<dbReference type="GO" id="GO:0071986">
    <property type="term" value="C:Ragulator complex"/>
    <property type="evidence" value="ECO:0007669"/>
    <property type="project" value="InterPro"/>
</dbReference>
<reference evidence="1 2" key="1">
    <citation type="submission" date="2020-07" db="EMBL/GenBank/DDBJ databases">
        <title>The yeast mating-type switching endonuclease HO is a domesticated member of an unorthodox homing genetic element family.</title>
        <authorList>
            <person name="Coughlan A.Y."/>
            <person name="Lombardi L."/>
            <person name="Braun-Galleani S."/>
            <person name="Martos A.R."/>
            <person name="Galeote V."/>
            <person name="Bigey F."/>
            <person name="Dequin S."/>
            <person name="Byrne K.P."/>
            <person name="Wolfe K.H."/>
        </authorList>
    </citation>
    <scope>NUCLEOTIDE SEQUENCE [LARGE SCALE GENOMIC DNA]</scope>
    <source>
        <strain evidence="1 2">NRRL Y-6702</strain>
    </source>
</reference>
<dbReference type="OrthoDB" id="4033908at2759"/>
<dbReference type="GeneID" id="59234035"/>
<organism evidence="1 2">
    <name type="scientific">Zygotorulaspora mrakii</name>
    <name type="common">Zygosaccharomyces mrakii</name>
    <dbReference type="NCBI Taxonomy" id="42260"/>
    <lineage>
        <taxon>Eukaryota</taxon>
        <taxon>Fungi</taxon>
        <taxon>Dikarya</taxon>
        <taxon>Ascomycota</taxon>
        <taxon>Saccharomycotina</taxon>
        <taxon>Saccharomycetes</taxon>
        <taxon>Saccharomycetales</taxon>
        <taxon>Saccharomycetaceae</taxon>
        <taxon>Zygotorulaspora</taxon>
    </lineage>
</organism>
<dbReference type="Gene3D" id="3.30.450.30">
    <property type="entry name" value="Dynein light chain 2a, cytoplasmic"/>
    <property type="match status" value="1"/>
</dbReference>
<accession>A0A7H9AX90</accession>
<protein>
    <submittedName>
        <fullName evidence="1">Uncharacterized protein</fullName>
    </submittedName>
</protein>
<dbReference type="InterPro" id="IPR020233">
    <property type="entry name" value="Slm4"/>
</dbReference>
<evidence type="ECO:0000313" key="1">
    <source>
        <dbReference type="EMBL" id="QLG70399.1"/>
    </source>
</evidence>
<keyword evidence="2" id="KW-1185">Reference proteome</keyword>
<dbReference type="AlphaFoldDB" id="A0A7H9AX90"/>
<evidence type="ECO:0000313" key="2">
    <source>
        <dbReference type="Proteomes" id="UP000509704"/>
    </source>
</evidence>
<dbReference type="Proteomes" id="UP000509704">
    <property type="component" value="Chromosome 1"/>
</dbReference>
<dbReference type="GO" id="GO:0007165">
    <property type="term" value="P:signal transduction"/>
    <property type="evidence" value="ECO:0007669"/>
    <property type="project" value="InterPro"/>
</dbReference>
<dbReference type="RefSeq" id="XP_037142127.1">
    <property type="nucleotide sequence ID" value="XM_037286232.1"/>
</dbReference>
<gene>
    <name evidence="1" type="ORF">HG535_0A03380</name>
</gene>
<dbReference type="EMBL" id="CP058604">
    <property type="protein sequence ID" value="QLG70399.1"/>
    <property type="molecule type" value="Genomic_DNA"/>
</dbReference>
<dbReference type="KEGG" id="zmk:HG535_0A03380"/>
<proteinExistence type="predicted"/>
<dbReference type="Pfam" id="PF16818">
    <property type="entry name" value="SLM4"/>
    <property type="match status" value="1"/>
</dbReference>
<name>A0A7H9AX90_ZYGMR</name>
<sequence>MIIQSQNVMDLLQKLLRPVSIDCVSFQSKPLQSAALLSKLNGSVLSFSTSAPTTEIHSINNLKMMSLLIRDKWAEDELVKQEQVDTTNGHATWPPSNIKNCYQYETPSTEGGEPLTTNIYTYEIEELHACVCQLPRSDLLLLFIAEASFPFGLLALKMQKAVTPFQGLHGYQLG</sequence>